<evidence type="ECO:0000259" key="1">
    <source>
        <dbReference type="Pfam" id="PF13023"/>
    </source>
</evidence>
<reference evidence="2" key="1">
    <citation type="submission" date="2016-07" db="EMBL/GenBank/DDBJ databases">
        <title>De novo transcriptome assembly of four accessions of the metal hyperaccumulator plant Noccaea caerulescens.</title>
        <authorList>
            <person name="Blande D."/>
            <person name="Halimaa P."/>
            <person name="Tervahauta A.I."/>
            <person name="Aarts M.G."/>
            <person name="Karenlampi S.O."/>
        </authorList>
    </citation>
    <scope>NUCLEOTIDE SEQUENCE</scope>
</reference>
<dbReference type="AlphaFoldDB" id="A0A1J3I8I5"/>
<dbReference type="SUPFAM" id="SSF109604">
    <property type="entry name" value="HD-domain/PDEase-like"/>
    <property type="match status" value="1"/>
</dbReference>
<accession>A0A1J3I8I5</accession>
<protein>
    <recommendedName>
        <fullName evidence="1">HD domain-containing protein</fullName>
    </recommendedName>
</protein>
<dbReference type="InterPro" id="IPR006674">
    <property type="entry name" value="HD_domain"/>
</dbReference>
<name>A0A1J3I8I5_NOCCA</name>
<dbReference type="Pfam" id="PF13023">
    <property type="entry name" value="HD_3"/>
    <property type="match status" value="1"/>
</dbReference>
<sequence length="79" mass="8960">MIMAIVHDIAEAIVGDTTPSCGVWKRRVEEKAKHLNTCANSWVEEKESLQLMKSLSFGENTKQTLHLKPELLKILISLR</sequence>
<dbReference type="Gene3D" id="1.10.3210.10">
    <property type="entry name" value="Hypothetical protein af1432"/>
    <property type="match status" value="1"/>
</dbReference>
<organism evidence="2">
    <name type="scientific">Noccaea caerulescens</name>
    <name type="common">Alpine penny-cress</name>
    <name type="synonym">Thlaspi caerulescens</name>
    <dbReference type="NCBI Taxonomy" id="107243"/>
    <lineage>
        <taxon>Eukaryota</taxon>
        <taxon>Viridiplantae</taxon>
        <taxon>Streptophyta</taxon>
        <taxon>Embryophyta</taxon>
        <taxon>Tracheophyta</taxon>
        <taxon>Spermatophyta</taxon>
        <taxon>Magnoliopsida</taxon>
        <taxon>eudicotyledons</taxon>
        <taxon>Gunneridae</taxon>
        <taxon>Pentapetalae</taxon>
        <taxon>rosids</taxon>
        <taxon>malvids</taxon>
        <taxon>Brassicales</taxon>
        <taxon>Brassicaceae</taxon>
        <taxon>Coluteocarpeae</taxon>
        <taxon>Noccaea</taxon>
    </lineage>
</organism>
<dbReference type="EMBL" id="GEVL01001761">
    <property type="protein sequence ID" value="JAU75580.1"/>
    <property type="molecule type" value="Transcribed_RNA"/>
</dbReference>
<proteinExistence type="predicted"/>
<evidence type="ECO:0000313" key="2">
    <source>
        <dbReference type="EMBL" id="JAU75580.1"/>
    </source>
</evidence>
<feature type="domain" description="HD" evidence="1">
    <location>
        <begin position="3"/>
        <end position="36"/>
    </location>
</feature>
<gene>
    <name evidence="2" type="ORF">LE_TR15456_c2_g1_i1_g.48968</name>
</gene>